<proteinExistence type="predicted"/>
<sequence length="147" mass="16120">MNYPARIKLHLTAMTKATHITHPTTLTKAALCCYISKHFTPNAIISSSSPARTVATSSNRQGGATVQIAAVQITVYKSPLYKSPSYKSPLYKSPLYNSPFVFITVPASTSVNAWLANLVRFHHHCIHHAGLAVRIRGLFFAKGSWVP</sequence>
<dbReference type="AlphaFoldDB" id="A0A034V7U1"/>
<reference evidence="1" key="1">
    <citation type="journal article" date="2014" name="BMC Genomics">
        <title>Characterizing the developmental transcriptome of the oriental fruit fly, Bactrocera dorsalis (Diptera: Tephritidae) through comparative genomic analysis with Drosophila melanogaster utilizing modENCODE datasets.</title>
        <authorList>
            <person name="Geib S.M."/>
            <person name="Calla B."/>
            <person name="Hall B."/>
            <person name="Hou S."/>
            <person name="Manoukis N.C."/>
        </authorList>
    </citation>
    <scope>NUCLEOTIDE SEQUENCE</scope>
    <source>
        <strain evidence="1">Punador</strain>
    </source>
</reference>
<feature type="non-terminal residue" evidence="1">
    <location>
        <position position="147"/>
    </location>
</feature>
<accession>A0A034V7U1</accession>
<organism evidence="1">
    <name type="scientific">Bactrocera dorsalis</name>
    <name type="common">Oriental fruit fly</name>
    <name type="synonym">Dacus dorsalis</name>
    <dbReference type="NCBI Taxonomy" id="27457"/>
    <lineage>
        <taxon>Eukaryota</taxon>
        <taxon>Metazoa</taxon>
        <taxon>Ecdysozoa</taxon>
        <taxon>Arthropoda</taxon>
        <taxon>Hexapoda</taxon>
        <taxon>Insecta</taxon>
        <taxon>Pterygota</taxon>
        <taxon>Neoptera</taxon>
        <taxon>Endopterygota</taxon>
        <taxon>Diptera</taxon>
        <taxon>Brachycera</taxon>
        <taxon>Muscomorpha</taxon>
        <taxon>Tephritoidea</taxon>
        <taxon>Tephritidae</taxon>
        <taxon>Bactrocera</taxon>
        <taxon>Bactrocera</taxon>
    </lineage>
</organism>
<evidence type="ECO:0000313" key="1">
    <source>
        <dbReference type="EMBL" id="JAC37825.1"/>
    </source>
</evidence>
<dbReference type="EMBL" id="GAKP01021127">
    <property type="protein sequence ID" value="JAC37825.1"/>
    <property type="molecule type" value="Transcribed_RNA"/>
</dbReference>
<protein>
    <submittedName>
        <fullName evidence="1">Uncharacterized protein</fullName>
    </submittedName>
</protein>
<name>A0A034V7U1_BACDO</name>